<evidence type="ECO:0000313" key="1">
    <source>
        <dbReference type="EMBL" id="AMO23778.1"/>
    </source>
</evidence>
<accession>A0A127JUT0</accession>
<name>A0A127JUT0_9BURK</name>
<dbReference type="Gene3D" id="2.60.40.10">
    <property type="entry name" value="Immunoglobulins"/>
    <property type="match status" value="2"/>
</dbReference>
<dbReference type="AlphaFoldDB" id="A0A127JUT0"/>
<evidence type="ECO:0008006" key="3">
    <source>
        <dbReference type="Google" id="ProtNLM"/>
    </source>
</evidence>
<keyword evidence="2" id="KW-1185">Reference proteome</keyword>
<sequence length="465" mass="47306">MSFTASCGRINNVGTSFSTTTNGSGIATAVYNAVNGDGTLCSGPVTVTASSAGATPKSSTVTVAAPVANAITFVNATPGQIFVSGSGAMEQSNVKFKVLSGTTPLTNVAVKFSLLVNPGGVGLGSTGSTVDVSATSDAQGEATVSVFSGTIPGPVKVRASLVSDASVFAETQNLSVSSGPPSQRFMSLSVETSNIEGWNQDGTPTRLTARLADRQGNPVENGTVVNFTAEGGQVASSCATTKVNGISLCTVDFISQNPRPAGGRVSVMAFASGTKDYVDVNGNNKYDAGIDTLADIGDAYRDDNENHSFEQGEFVVPRGGTNACSGSGWPFPARANTCDGTLGTTVRQQAVLLFSSSNPVLNIVAFNAGAMDFTLGSIDNPLLPMPAGTVVSVDTGDRTPGNNLACSVEKLFGTVVPNVIPSPNPNESLVTSHQVILKNCASNDLVSVTVLTPGGLKTIFNVPIP</sequence>
<gene>
    <name evidence="1" type="ORF">UC35_13980</name>
</gene>
<protein>
    <recommendedName>
        <fullName evidence="3">Big-1 domain-containing protein</fullName>
    </recommendedName>
</protein>
<dbReference type="Proteomes" id="UP000070433">
    <property type="component" value="Chromosome"/>
</dbReference>
<dbReference type="EMBL" id="CP010951">
    <property type="protein sequence ID" value="AMO23778.1"/>
    <property type="molecule type" value="Genomic_DNA"/>
</dbReference>
<organism evidence="1 2">
    <name type="scientific">Ramlibacter tataouinensis</name>
    <dbReference type="NCBI Taxonomy" id="94132"/>
    <lineage>
        <taxon>Bacteria</taxon>
        <taxon>Pseudomonadati</taxon>
        <taxon>Pseudomonadota</taxon>
        <taxon>Betaproteobacteria</taxon>
        <taxon>Burkholderiales</taxon>
        <taxon>Comamonadaceae</taxon>
        <taxon>Ramlibacter</taxon>
    </lineage>
</organism>
<dbReference type="InterPro" id="IPR013783">
    <property type="entry name" value="Ig-like_fold"/>
</dbReference>
<proteinExistence type="predicted"/>
<reference evidence="1 2" key="1">
    <citation type="journal article" date="2014" name="Int. J. Syst. Evol. Microbiol.">
        <title>Ramlibacter solisilvae sp. nov., isolated from forest soil, and emended description of the genus Ramlibacter.</title>
        <authorList>
            <person name="Lee H.J."/>
            <person name="Lee S.H."/>
            <person name="Lee S.S."/>
            <person name="Lee J.S."/>
            <person name="Kim Y."/>
            <person name="Kim S.C."/>
            <person name="Jeon C.O."/>
        </authorList>
    </citation>
    <scope>NUCLEOTIDE SEQUENCE [LARGE SCALE GENOMIC DNA]</scope>
    <source>
        <strain evidence="1 2">5-10</strain>
    </source>
</reference>
<dbReference type="SUPFAM" id="SSF49373">
    <property type="entry name" value="Invasin/intimin cell-adhesion fragments"/>
    <property type="match status" value="1"/>
</dbReference>
<dbReference type="InterPro" id="IPR008964">
    <property type="entry name" value="Invasin/intimin_cell_adhesion"/>
</dbReference>
<evidence type="ECO:0000313" key="2">
    <source>
        <dbReference type="Proteomes" id="UP000070433"/>
    </source>
</evidence>